<keyword evidence="2" id="KW-1133">Transmembrane helix</keyword>
<sequence length="167" mass="18649">MPRRGHQHVPQEETEDLHTITEAQAPQSEGIDHRMKRYALQMGLRIVCLIIAVVFDGWIRWVAVVGVAVLPWVAVVLANGNDRAEVKDVSYVPGATPRELIPGKDYDEEQGSSATSDHEDSQDSEHQDHAENDTRTADSDAGSRDAPMYEDEIIEGEFRTGHHGHHH</sequence>
<keyword evidence="2" id="KW-0472">Membrane</keyword>
<evidence type="ECO:0000256" key="2">
    <source>
        <dbReference type="SAM" id="Phobius"/>
    </source>
</evidence>
<dbReference type="Pfam" id="PF11298">
    <property type="entry name" value="DUF3099"/>
    <property type="match status" value="1"/>
</dbReference>
<feature type="compositionally biased region" description="Basic and acidic residues" evidence="1">
    <location>
        <begin position="116"/>
        <end position="143"/>
    </location>
</feature>
<feature type="region of interest" description="Disordered" evidence="1">
    <location>
        <begin position="93"/>
        <end position="167"/>
    </location>
</feature>
<dbReference type="RefSeq" id="WP_129314355.1">
    <property type="nucleotide sequence ID" value="NZ_CP197643.1"/>
</dbReference>
<organism evidence="3 4">
    <name type="scientific">Rothia koreensis</name>
    <dbReference type="NCBI Taxonomy" id="592378"/>
    <lineage>
        <taxon>Bacteria</taxon>
        <taxon>Bacillati</taxon>
        <taxon>Actinomycetota</taxon>
        <taxon>Actinomycetes</taxon>
        <taxon>Micrococcales</taxon>
        <taxon>Micrococcaceae</taxon>
        <taxon>Rothia</taxon>
    </lineage>
</organism>
<comment type="caution">
    <text evidence="3">The sequence shown here is derived from an EMBL/GenBank/DDBJ whole genome shotgun (WGS) entry which is preliminary data.</text>
</comment>
<dbReference type="InterPro" id="IPR021449">
    <property type="entry name" value="DUF3099"/>
</dbReference>
<evidence type="ECO:0000256" key="1">
    <source>
        <dbReference type="SAM" id="MobiDB-lite"/>
    </source>
</evidence>
<keyword evidence="4" id="KW-1185">Reference proteome</keyword>
<dbReference type="AlphaFoldDB" id="A0A7K1LH81"/>
<dbReference type="Proteomes" id="UP000462152">
    <property type="component" value="Unassembled WGS sequence"/>
</dbReference>
<evidence type="ECO:0000313" key="3">
    <source>
        <dbReference type="EMBL" id="MUN54302.1"/>
    </source>
</evidence>
<feature type="transmembrane region" description="Helical" evidence="2">
    <location>
        <begin position="38"/>
        <end position="55"/>
    </location>
</feature>
<evidence type="ECO:0000313" key="4">
    <source>
        <dbReference type="Proteomes" id="UP000462152"/>
    </source>
</evidence>
<accession>A0A7K1LH81</accession>
<name>A0A7K1LH81_9MICC</name>
<gene>
    <name evidence="3" type="ORF">GMA10_03570</name>
</gene>
<dbReference type="EMBL" id="WOGT01000001">
    <property type="protein sequence ID" value="MUN54302.1"/>
    <property type="molecule type" value="Genomic_DNA"/>
</dbReference>
<keyword evidence="2" id="KW-0812">Transmembrane</keyword>
<protein>
    <submittedName>
        <fullName evidence="3">DUF3099 domain-containing protein</fullName>
    </submittedName>
</protein>
<feature type="transmembrane region" description="Helical" evidence="2">
    <location>
        <begin position="61"/>
        <end position="78"/>
    </location>
</feature>
<proteinExistence type="predicted"/>
<reference evidence="3 4" key="1">
    <citation type="submission" date="2019-12" db="EMBL/GenBank/DDBJ databases">
        <authorList>
            <person name="Li J."/>
            <person name="Shi Y."/>
            <person name="Xu G."/>
            <person name="Xiao D."/>
            <person name="Ran X."/>
        </authorList>
    </citation>
    <scope>NUCLEOTIDE SEQUENCE [LARGE SCALE GENOMIC DNA]</scope>
    <source>
        <strain evidence="3 4">JCM 15915</strain>
    </source>
</reference>
<dbReference type="OrthoDB" id="4229919at2"/>